<dbReference type="AlphaFoldDB" id="A0A7S0PBH6"/>
<evidence type="ECO:0000313" key="2">
    <source>
        <dbReference type="EMBL" id="CAD8560721.1"/>
    </source>
</evidence>
<protein>
    <recommendedName>
        <fullName evidence="3">Clu domain-containing protein</fullName>
    </recommendedName>
</protein>
<evidence type="ECO:0000256" key="1">
    <source>
        <dbReference type="SAM" id="MobiDB-lite"/>
    </source>
</evidence>
<accession>A0A7S0PBH6</accession>
<reference evidence="2" key="1">
    <citation type="submission" date="2021-01" db="EMBL/GenBank/DDBJ databases">
        <authorList>
            <person name="Corre E."/>
            <person name="Pelletier E."/>
            <person name="Niang G."/>
            <person name="Scheremetjew M."/>
            <person name="Finn R."/>
            <person name="Kale V."/>
            <person name="Holt S."/>
            <person name="Cochrane G."/>
            <person name="Meng A."/>
            <person name="Brown T."/>
            <person name="Cohen L."/>
        </authorList>
    </citation>
    <scope>NUCLEOTIDE SEQUENCE</scope>
    <source>
        <strain evidence="2">E4-10</strain>
    </source>
</reference>
<sequence>MASTGAVAPSESRFPAGRPSARQHSYVPTGRDGCDRRCARPHKATASGEASQAALASVCDACCSGRALEQHAGRYPEVSTGPQAAALGPTASEMPSRESMGDKAARLRNKPTLTAHDHLERLEELAGVRQAFQRITEGAADAIARAFHDAKQRKRCGDARTLQAITQECVGRLRGGESLQVVDAGIAGGVKVADPSTGAFFKIAEDTVGIYRGSSVMADKAAKHELAMLTHLHEADAARLLTVPLASCVDVTVRDAAGRPERVYRVQGFSRHAVGGRTLRVGSGDGGVTAHVCAELDGVAEELAAGLHLSESCLLPMGGVFTRHKYRRVRGDRDPDGFPWLGPATDALLESVGAGRHATESSGVCAQVEAEHGVVLDPLRPVHAEHSATVARDAGGVPSRLPFDVELHALPWGEVVLLDTHRLCIPDVSGGGAATDGQIAVVWAATPGGPCGADVESGRTAVDASSSSSPVLRVVGLPEGGSTDATLATLAAREAGRLTGGTAPMWNEVDLGPLASCCGVAVLQSSDGAIRVLLPRPEQHWRAEHLTALFRPEAAAVLREAGAEPVSPDVVLARGAVAEGHAMDRLVAAGGVLLGADNVGRAADAVQEQLAACGRAGQGDDVASVRRAVKAGLHTRGLGLRHAWRVLGAMLSRAGEPGGMGLPRSVLRAAAACASLPSPGSSGAAALECLVSEGAAGGADADADWLLACCVARGVAARGRGVPMATTVLVGWEAAASGCAVAQAWAAMQRECGRRVKVSGSGAQSERRGAALSFGGDSAGLAERMIASQLRGLRLSERLCGEAWRHHRGGAAHSLSETCARASSDGGLEVLCLLVAAGWSENFDGRKAIETRLRACAFRLLERGDYDAALDLLERSRRIEASSLGNTHPQLAGTLFTMAQCWQGKGDKDKALELAGQSAEIFAESVGVSHPHYGVCLQFMQKCKQ</sequence>
<dbReference type="InterPro" id="IPR011990">
    <property type="entry name" value="TPR-like_helical_dom_sf"/>
</dbReference>
<evidence type="ECO:0008006" key="3">
    <source>
        <dbReference type="Google" id="ProtNLM"/>
    </source>
</evidence>
<dbReference type="SUPFAM" id="SSF48452">
    <property type="entry name" value="TPR-like"/>
    <property type="match status" value="1"/>
</dbReference>
<gene>
    <name evidence="2" type="ORF">CROE0942_LOCUS5057</name>
</gene>
<organism evidence="2">
    <name type="scientific">Cafeteria roenbergensis</name>
    <name type="common">Marine flagellate</name>
    <dbReference type="NCBI Taxonomy" id="33653"/>
    <lineage>
        <taxon>Eukaryota</taxon>
        <taxon>Sar</taxon>
        <taxon>Stramenopiles</taxon>
        <taxon>Bigyra</taxon>
        <taxon>Opalozoa</taxon>
        <taxon>Bicosoecida</taxon>
        <taxon>Cafeteriaceae</taxon>
        <taxon>Cafeteria</taxon>
    </lineage>
</organism>
<name>A0A7S0PBH6_CAFRO</name>
<feature type="region of interest" description="Disordered" evidence="1">
    <location>
        <begin position="78"/>
        <end position="103"/>
    </location>
</feature>
<dbReference type="Gene3D" id="1.25.40.10">
    <property type="entry name" value="Tetratricopeptide repeat domain"/>
    <property type="match status" value="1"/>
</dbReference>
<proteinExistence type="predicted"/>
<feature type="region of interest" description="Disordered" evidence="1">
    <location>
        <begin position="1"/>
        <end position="35"/>
    </location>
</feature>
<dbReference type="EMBL" id="HBET01007513">
    <property type="protein sequence ID" value="CAD8560721.1"/>
    <property type="molecule type" value="Transcribed_RNA"/>
</dbReference>
<dbReference type="Pfam" id="PF13424">
    <property type="entry name" value="TPR_12"/>
    <property type="match status" value="1"/>
</dbReference>